<dbReference type="SUPFAM" id="SSF54106">
    <property type="entry name" value="LysM domain"/>
    <property type="match status" value="1"/>
</dbReference>
<evidence type="ECO:0000313" key="4">
    <source>
        <dbReference type="EMBL" id="KRM99005.1"/>
    </source>
</evidence>
<name>A0A0R2D515_9LACO</name>
<dbReference type="EMBL" id="AYYI01000021">
    <property type="protein sequence ID" value="KRM99005.1"/>
    <property type="molecule type" value="Genomic_DNA"/>
</dbReference>
<dbReference type="InterPro" id="IPR036779">
    <property type="entry name" value="LysM_dom_sf"/>
</dbReference>
<dbReference type="SMART" id="SM00257">
    <property type="entry name" value="LysM"/>
    <property type="match status" value="1"/>
</dbReference>
<evidence type="ECO:0000313" key="5">
    <source>
        <dbReference type="Proteomes" id="UP000051638"/>
    </source>
</evidence>
<feature type="domain" description="LysM" evidence="3">
    <location>
        <begin position="23"/>
        <end position="68"/>
    </location>
</feature>
<dbReference type="STRING" id="1423796.FC24_GL000644"/>
<accession>A0A0R2D515</accession>
<dbReference type="PROSITE" id="PS51782">
    <property type="entry name" value="LYSM"/>
    <property type="match status" value="1"/>
</dbReference>
<dbReference type="Pfam" id="PF01476">
    <property type="entry name" value="LysM"/>
    <property type="match status" value="1"/>
</dbReference>
<protein>
    <submittedName>
        <fullName evidence="4">Peptidoglycan binding protein</fullName>
    </submittedName>
</protein>
<evidence type="ECO:0000256" key="2">
    <source>
        <dbReference type="SAM" id="SignalP"/>
    </source>
</evidence>
<dbReference type="OrthoDB" id="117366at2"/>
<sequence>MLVLSTVGAASLFVGGIAQASAATVTAQAGDTVSKIANENGVSITAFEQVNGINANTHMIFAGHTYTLPGGAQQHTTATQPAAQTTQTAPQAQQTTTNTQQASQAATAQQAAQQTQTTQAASTQQSTQQPQAAASQQQTQAATTNSNNASSSDEAAKAWIANKESGGSYSANNGQYVGKYQLSASYLNGDYSASNQEKAANNYVTSRYGSWSAAKTFWQTNGWY</sequence>
<proteinExistence type="predicted"/>
<feature type="compositionally biased region" description="Low complexity" evidence="1">
    <location>
        <begin position="121"/>
        <end position="152"/>
    </location>
</feature>
<feature type="chain" id="PRO_5039198824" evidence="2">
    <location>
        <begin position="21"/>
        <end position="224"/>
    </location>
</feature>
<feature type="region of interest" description="Disordered" evidence="1">
    <location>
        <begin position="72"/>
        <end position="103"/>
    </location>
</feature>
<dbReference type="RefSeq" id="WP_057873459.1">
    <property type="nucleotide sequence ID" value="NZ_AYYI01000021.1"/>
</dbReference>
<dbReference type="CDD" id="cd00118">
    <property type="entry name" value="LysM"/>
    <property type="match status" value="1"/>
</dbReference>
<dbReference type="PATRIC" id="fig|1423796.3.peg.661"/>
<evidence type="ECO:0000256" key="1">
    <source>
        <dbReference type="SAM" id="MobiDB-lite"/>
    </source>
</evidence>
<dbReference type="Gene3D" id="3.10.350.10">
    <property type="entry name" value="LysM domain"/>
    <property type="match status" value="1"/>
</dbReference>
<keyword evidence="2" id="KW-0732">Signal</keyword>
<dbReference type="AlphaFoldDB" id="A0A0R2D515"/>
<keyword evidence="5" id="KW-1185">Reference proteome</keyword>
<evidence type="ECO:0000259" key="3">
    <source>
        <dbReference type="PROSITE" id="PS51782"/>
    </source>
</evidence>
<feature type="region of interest" description="Disordered" evidence="1">
    <location>
        <begin position="121"/>
        <end position="154"/>
    </location>
</feature>
<gene>
    <name evidence="4" type="ORF">FC24_GL000644</name>
</gene>
<comment type="caution">
    <text evidence="4">The sequence shown here is derived from an EMBL/GenBank/DDBJ whole genome shotgun (WGS) entry which is preliminary data.</text>
</comment>
<dbReference type="InterPro" id="IPR018392">
    <property type="entry name" value="LysM"/>
</dbReference>
<feature type="signal peptide" evidence="2">
    <location>
        <begin position="1"/>
        <end position="20"/>
    </location>
</feature>
<organism evidence="4 5">
    <name type="scientific">Loigolactobacillus rennini DSM 20253</name>
    <dbReference type="NCBI Taxonomy" id="1423796"/>
    <lineage>
        <taxon>Bacteria</taxon>
        <taxon>Bacillati</taxon>
        <taxon>Bacillota</taxon>
        <taxon>Bacilli</taxon>
        <taxon>Lactobacillales</taxon>
        <taxon>Lactobacillaceae</taxon>
        <taxon>Loigolactobacillus</taxon>
    </lineage>
</organism>
<dbReference type="Proteomes" id="UP000051638">
    <property type="component" value="Unassembled WGS sequence"/>
</dbReference>
<reference evidence="4 5" key="1">
    <citation type="journal article" date="2015" name="Genome Announc.">
        <title>Expanding the biotechnology potential of lactobacilli through comparative genomics of 213 strains and associated genera.</title>
        <authorList>
            <person name="Sun Z."/>
            <person name="Harris H.M."/>
            <person name="McCann A."/>
            <person name="Guo C."/>
            <person name="Argimon S."/>
            <person name="Zhang W."/>
            <person name="Yang X."/>
            <person name="Jeffery I.B."/>
            <person name="Cooney J.C."/>
            <person name="Kagawa T.F."/>
            <person name="Liu W."/>
            <person name="Song Y."/>
            <person name="Salvetti E."/>
            <person name="Wrobel A."/>
            <person name="Rasinkangas P."/>
            <person name="Parkhill J."/>
            <person name="Rea M.C."/>
            <person name="O'Sullivan O."/>
            <person name="Ritari J."/>
            <person name="Douillard F.P."/>
            <person name="Paul Ross R."/>
            <person name="Yang R."/>
            <person name="Briner A.E."/>
            <person name="Felis G.E."/>
            <person name="de Vos W.M."/>
            <person name="Barrangou R."/>
            <person name="Klaenhammer T.R."/>
            <person name="Caufield P.W."/>
            <person name="Cui Y."/>
            <person name="Zhang H."/>
            <person name="O'Toole P.W."/>
        </authorList>
    </citation>
    <scope>NUCLEOTIDE SEQUENCE [LARGE SCALE GENOMIC DNA]</scope>
    <source>
        <strain evidence="4 5">DSM 20253</strain>
    </source>
</reference>